<keyword evidence="1" id="KW-0472">Membrane</keyword>
<evidence type="ECO:0000256" key="1">
    <source>
        <dbReference type="SAM" id="Phobius"/>
    </source>
</evidence>
<comment type="caution">
    <text evidence="2">The sequence shown here is derived from an EMBL/GenBank/DDBJ whole genome shotgun (WGS) entry which is preliminary data.</text>
</comment>
<dbReference type="GeneID" id="64594149"/>
<organism evidence="2 3">
    <name type="scientific">Suillus plorans</name>
    <dbReference type="NCBI Taxonomy" id="116603"/>
    <lineage>
        <taxon>Eukaryota</taxon>
        <taxon>Fungi</taxon>
        <taxon>Dikarya</taxon>
        <taxon>Basidiomycota</taxon>
        <taxon>Agaricomycotina</taxon>
        <taxon>Agaricomycetes</taxon>
        <taxon>Agaricomycetidae</taxon>
        <taxon>Boletales</taxon>
        <taxon>Suillineae</taxon>
        <taxon>Suillaceae</taxon>
        <taxon>Suillus</taxon>
    </lineage>
</organism>
<dbReference type="Proteomes" id="UP000719766">
    <property type="component" value="Unassembled WGS sequence"/>
</dbReference>
<proteinExistence type="predicted"/>
<keyword evidence="1" id="KW-0812">Transmembrane</keyword>
<sequence length="115" mass="12447">MCWGVHSIVLLFASVSEISPLAVLFYRLFIESLTSCSITALRNDFSSATAIVFLRRVQGTGVQEGCQKDDGGCKKVAGRLGRTDGAGNECTELRGDMIDNHAHRKLGHSSGHTHQ</sequence>
<protein>
    <submittedName>
        <fullName evidence="2">Uncharacterized protein</fullName>
    </submittedName>
</protein>
<evidence type="ECO:0000313" key="3">
    <source>
        <dbReference type="Proteomes" id="UP000719766"/>
    </source>
</evidence>
<dbReference type="EMBL" id="JABBWE010000046">
    <property type="protein sequence ID" value="KAG1790893.1"/>
    <property type="molecule type" value="Genomic_DNA"/>
</dbReference>
<keyword evidence="3" id="KW-1185">Reference proteome</keyword>
<reference evidence="2" key="1">
    <citation type="journal article" date="2020" name="New Phytol.">
        <title>Comparative genomics reveals dynamic genome evolution in host specialist ectomycorrhizal fungi.</title>
        <authorList>
            <person name="Lofgren L.A."/>
            <person name="Nguyen N.H."/>
            <person name="Vilgalys R."/>
            <person name="Ruytinx J."/>
            <person name="Liao H.L."/>
            <person name="Branco S."/>
            <person name="Kuo A."/>
            <person name="LaButti K."/>
            <person name="Lipzen A."/>
            <person name="Andreopoulos W."/>
            <person name="Pangilinan J."/>
            <person name="Riley R."/>
            <person name="Hundley H."/>
            <person name="Na H."/>
            <person name="Barry K."/>
            <person name="Grigoriev I.V."/>
            <person name="Stajich J.E."/>
            <person name="Kennedy P.G."/>
        </authorList>
    </citation>
    <scope>NUCLEOTIDE SEQUENCE</scope>
    <source>
        <strain evidence="2">S12</strain>
    </source>
</reference>
<keyword evidence="1" id="KW-1133">Transmembrane helix</keyword>
<feature type="transmembrane region" description="Helical" evidence="1">
    <location>
        <begin position="6"/>
        <end position="29"/>
    </location>
</feature>
<accession>A0A9P7DEG6</accession>
<evidence type="ECO:0000313" key="2">
    <source>
        <dbReference type="EMBL" id="KAG1790893.1"/>
    </source>
</evidence>
<dbReference type="RefSeq" id="XP_041157821.1">
    <property type="nucleotide sequence ID" value="XM_041300385.1"/>
</dbReference>
<dbReference type="AlphaFoldDB" id="A0A9P7DEG6"/>
<name>A0A9P7DEG6_9AGAM</name>
<gene>
    <name evidence="2" type="ORF">HD556DRAFT_1310227</name>
</gene>